<feature type="transmembrane region" description="Helical" evidence="7">
    <location>
        <begin position="36"/>
        <end position="55"/>
    </location>
</feature>
<keyword evidence="5 7" id="KW-1133">Transmembrane helix</keyword>
<evidence type="ECO:0000256" key="2">
    <source>
        <dbReference type="ARBA" id="ARBA00007362"/>
    </source>
</evidence>
<keyword evidence="6 7" id="KW-0472">Membrane</keyword>
<dbReference type="PANTHER" id="PTHR42920:SF5">
    <property type="entry name" value="EAMA DOMAIN-CONTAINING PROTEIN"/>
    <property type="match status" value="1"/>
</dbReference>
<evidence type="ECO:0000259" key="8">
    <source>
        <dbReference type="Pfam" id="PF00892"/>
    </source>
</evidence>
<dbReference type="PANTHER" id="PTHR42920">
    <property type="entry name" value="OS03G0707200 PROTEIN-RELATED"/>
    <property type="match status" value="1"/>
</dbReference>
<sequence length="295" mass="32436">MTDKKKEYLSVLGLLLAALLWGVSYPLTKVVEDCPTFYIVSIRFLVAAAALALIFHRHFRNFHKEILKYAFLLSFCITSMYIFGTIGIKYTTSVRASFFTCLSFVIIPILNLVIYKLKLNKTIVISVLICLAGMFLLSYTADMGTFSLNAGDLLCILAATAGALHIIFLDRVTKQENMEPILFTIFLMAFVALWSTLIALATGAFAYADTTPFQFGSIIALGLFCSAAAFLLQSICQKYVPSNRVGVIIAMEPASGCVISVFVLGEAMHWTGWLGALLVMVSLLYMEISASRSNA</sequence>
<proteinExistence type="inferred from homology"/>
<evidence type="ECO:0000313" key="9">
    <source>
        <dbReference type="EMBL" id="RHJ89757.1"/>
    </source>
</evidence>
<evidence type="ECO:0000256" key="1">
    <source>
        <dbReference type="ARBA" id="ARBA00004651"/>
    </source>
</evidence>
<feature type="transmembrane region" description="Helical" evidence="7">
    <location>
        <begin position="122"/>
        <end position="140"/>
    </location>
</feature>
<dbReference type="SUPFAM" id="SSF103481">
    <property type="entry name" value="Multidrug resistance efflux transporter EmrE"/>
    <property type="match status" value="2"/>
</dbReference>
<dbReference type="InterPro" id="IPR037185">
    <property type="entry name" value="EmrE-like"/>
</dbReference>
<dbReference type="Pfam" id="PF00892">
    <property type="entry name" value="EamA"/>
    <property type="match status" value="2"/>
</dbReference>
<accession>A0A415E7J2</accession>
<evidence type="ECO:0000256" key="5">
    <source>
        <dbReference type="ARBA" id="ARBA00022989"/>
    </source>
</evidence>
<dbReference type="InterPro" id="IPR000620">
    <property type="entry name" value="EamA_dom"/>
</dbReference>
<dbReference type="GO" id="GO:0005886">
    <property type="term" value="C:plasma membrane"/>
    <property type="evidence" value="ECO:0007669"/>
    <property type="project" value="UniProtKB-SubCell"/>
</dbReference>
<evidence type="ECO:0000256" key="6">
    <source>
        <dbReference type="ARBA" id="ARBA00023136"/>
    </source>
</evidence>
<evidence type="ECO:0000313" key="10">
    <source>
        <dbReference type="Proteomes" id="UP000284841"/>
    </source>
</evidence>
<dbReference type="OrthoDB" id="9804865at2"/>
<keyword evidence="3" id="KW-1003">Cell membrane</keyword>
<dbReference type="RefSeq" id="WP_118333798.1">
    <property type="nucleotide sequence ID" value="NZ_AP025567.1"/>
</dbReference>
<name>A0A415E7J2_9FIRM</name>
<evidence type="ECO:0000256" key="3">
    <source>
        <dbReference type="ARBA" id="ARBA00022475"/>
    </source>
</evidence>
<dbReference type="EMBL" id="QRMS01000001">
    <property type="protein sequence ID" value="RHJ89757.1"/>
    <property type="molecule type" value="Genomic_DNA"/>
</dbReference>
<dbReference type="InterPro" id="IPR051258">
    <property type="entry name" value="Diverse_Substrate_Transporter"/>
</dbReference>
<comment type="caution">
    <text evidence="9">The sequence shown here is derived from an EMBL/GenBank/DDBJ whole genome shotgun (WGS) entry which is preliminary data.</text>
</comment>
<feature type="transmembrane region" description="Helical" evidence="7">
    <location>
        <begin position="181"/>
        <end position="207"/>
    </location>
</feature>
<feature type="domain" description="EamA" evidence="8">
    <location>
        <begin position="11"/>
        <end position="138"/>
    </location>
</feature>
<keyword evidence="4 7" id="KW-0812">Transmembrane</keyword>
<feature type="transmembrane region" description="Helical" evidence="7">
    <location>
        <begin position="270"/>
        <end position="288"/>
    </location>
</feature>
<feature type="transmembrane region" description="Helical" evidence="7">
    <location>
        <begin position="67"/>
        <end position="88"/>
    </location>
</feature>
<feature type="transmembrane region" description="Helical" evidence="7">
    <location>
        <begin position="213"/>
        <end position="232"/>
    </location>
</feature>
<protein>
    <recommendedName>
        <fullName evidence="8">EamA domain-containing protein</fullName>
    </recommendedName>
</protein>
<gene>
    <name evidence="9" type="ORF">DW099_04115</name>
</gene>
<feature type="transmembrane region" description="Helical" evidence="7">
    <location>
        <begin position="146"/>
        <end position="169"/>
    </location>
</feature>
<dbReference type="AlphaFoldDB" id="A0A415E7J2"/>
<evidence type="ECO:0000256" key="4">
    <source>
        <dbReference type="ARBA" id="ARBA00022692"/>
    </source>
</evidence>
<dbReference type="Proteomes" id="UP000284841">
    <property type="component" value="Unassembled WGS sequence"/>
</dbReference>
<feature type="transmembrane region" description="Helical" evidence="7">
    <location>
        <begin position="244"/>
        <end position="264"/>
    </location>
</feature>
<feature type="domain" description="EamA" evidence="8">
    <location>
        <begin position="150"/>
        <end position="285"/>
    </location>
</feature>
<evidence type="ECO:0000256" key="7">
    <source>
        <dbReference type="SAM" id="Phobius"/>
    </source>
</evidence>
<feature type="transmembrane region" description="Helical" evidence="7">
    <location>
        <begin position="94"/>
        <end position="115"/>
    </location>
</feature>
<organism evidence="9 10">
    <name type="scientific">Emergencia timonensis</name>
    <dbReference type="NCBI Taxonomy" id="1776384"/>
    <lineage>
        <taxon>Bacteria</taxon>
        <taxon>Bacillati</taxon>
        <taxon>Bacillota</taxon>
        <taxon>Clostridia</taxon>
        <taxon>Peptostreptococcales</taxon>
        <taxon>Anaerovoracaceae</taxon>
        <taxon>Emergencia</taxon>
    </lineage>
</organism>
<reference evidence="9 10" key="1">
    <citation type="submission" date="2018-08" db="EMBL/GenBank/DDBJ databases">
        <title>A genome reference for cultivated species of the human gut microbiota.</title>
        <authorList>
            <person name="Zou Y."/>
            <person name="Xue W."/>
            <person name="Luo G."/>
        </authorList>
    </citation>
    <scope>NUCLEOTIDE SEQUENCE [LARGE SCALE GENOMIC DNA]</scope>
    <source>
        <strain evidence="9 10">AM07-24</strain>
    </source>
</reference>
<comment type="similarity">
    <text evidence="2">Belongs to the EamA transporter family.</text>
</comment>
<comment type="subcellular location">
    <subcellularLocation>
        <location evidence="1">Cell membrane</location>
        <topology evidence="1">Multi-pass membrane protein</topology>
    </subcellularLocation>
</comment>
<keyword evidence="10" id="KW-1185">Reference proteome</keyword>